<feature type="transmembrane region" description="Helical" evidence="5">
    <location>
        <begin position="226"/>
        <end position="247"/>
    </location>
</feature>
<dbReference type="GO" id="GO:0004252">
    <property type="term" value="F:serine-type endopeptidase activity"/>
    <property type="evidence" value="ECO:0007669"/>
    <property type="project" value="InterPro"/>
</dbReference>
<dbReference type="GO" id="GO:0016020">
    <property type="term" value="C:membrane"/>
    <property type="evidence" value="ECO:0007669"/>
    <property type="project" value="UniProtKB-SubCell"/>
</dbReference>
<dbReference type="InterPro" id="IPR035952">
    <property type="entry name" value="Rhomboid-like_sf"/>
</dbReference>
<proteinExistence type="predicted"/>
<evidence type="ECO:0000256" key="4">
    <source>
        <dbReference type="ARBA" id="ARBA00023136"/>
    </source>
</evidence>
<feature type="transmembrane region" description="Helical" evidence="5">
    <location>
        <begin position="167"/>
        <end position="185"/>
    </location>
</feature>
<feature type="transmembrane region" description="Helical" evidence="5">
    <location>
        <begin position="292"/>
        <end position="310"/>
    </location>
</feature>
<dbReference type="SUPFAM" id="SSF144091">
    <property type="entry name" value="Rhomboid-like"/>
    <property type="match status" value="1"/>
</dbReference>
<accession>A0A1J5NCU3</accession>
<keyword evidence="3 5" id="KW-1133">Transmembrane helix</keyword>
<feature type="transmembrane region" description="Helical" evidence="5">
    <location>
        <begin position="259"/>
        <end position="280"/>
    </location>
</feature>
<evidence type="ECO:0000256" key="5">
    <source>
        <dbReference type="SAM" id="Phobius"/>
    </source>
</evidence>
<dbReference type="PANTHER" id="PTHR43066">
    <property type="entry name" value="RHOMBOID-RELATED PROTEIN"/>
    <property type="match status" value="1"/>
</dbReference>
<dbReference type="Gene3D" id="1.20.1540.10">
    <property type="entry name" value="Rhomboid-like"/>
    <property type="match status" value="1"/>
</dbReference>
<dbReference type="AlphaFoldDB" id="A0A1J5NCU3"/>
<comment type="caution">
    <text evidence="7">The sequence shown here is derived from an EMBL/GenBank/DDBJ whole genome shotgun (WGS) entry which is preliminary data.</text>
</comment>
<reference evidence="7 8" key="1">
    <citation type="submission" date="2015-09" db="EMBL/GenBank/DDBJ databases">
        <title>Genome of Desulfovibrio dechloracetivorans BerOc1, a mercury methylating strain isolated from highly hydrocarbons and metals contaminated coastal sediments.</title>
        <authorList>
            <person name="Goni Urriza M."/>
            <person name="Gassie C."/>
            <person name="Bouchez O."/>
            <person name="Klopp C."/>
            <person name="Ranchou-Peyruse A."/>
            <person name="Remy G."/>
        </authorList>
    </citation>
    <scope>NUCLEOTIDE SEQUENCE [LARGE SCALE GENOMIC DNA]</scope>
    <source>
        <strain evidence="7 8">BerOc1</strain>
    </source>
</reference>
<keyword evidence="4 5" id="KW-0472">Membrane</keyword>
<evidence type="ECO:0000256" key="2">
    <source>
        <dbReference type="ARBA" id="ARBA00022692"/>
    </source>
</evidence>
<name>A0A1J5NCU3_9BACT</name>
<evidence type="ECO:0000256" key="3">
    <source>
        <dbReference type="ARBA" id="ARBA00022989"/>
    </source>
</evidence>
<dbReference type="Proteomes" id="UP000181901">
    <property type="component" value="Unassembled WGS sequence"/>
</dbReference>
<evidence type="ECO:0000313" key="7">
    <source>
        <dbReference type="EMBL" id="OIQ51055.1"/>
    </source>
</evidence>
<gene>
    <name evidence="7" type="ORF">BerOc1_03000</name>
</gene>
<organism evidence="7 8">
    <name type="scientific">Pseudodesulfovibrio hydrargyri</name>
    <dbReference type="NCBI Taxonomy" id="2125990"/>
    <lineage>
        <taxon>Bacteria</taxon>
        <taxon>Pseudomonadati</taxon>
        <taxon>Thermodesulfobacteriota</taxon>
        <taxon>Desulfovibrionia</taxon>
        <taxon>Desulfovibrionales</taxon>
        <taxon>Desulfovibrionaceae</taxon>
    </lineage>
</organism>
<dbReference type="OrthoDB" id="9813074at2"/>
<evidence type="ECO:0000256" key="1">
    <source>
        <dbReference type="ARBA" id="ARBA00004141"/>
    </source>
</evidence>
<evidence type="ECO:0000259" key="6">
    <source>
        <dbReference type="Pfam" id="PF01694"/>
    </source>
</evidence>
<feature type="transmembrane region" description="Helical" evidence="5">
    <location>
        <begin position="109"/>
        <end position="125"/>
    </location>
</feature>
<feature type="domain" description="Peptidase S54 rhomboid" evidence="6">
    <location>
        <begin position="152"/>
        <end position="305"/>
    </location>
</feature>
<feature type="transmembrane region" description="Helical" evidence="5">
    <location>
        <begin position="192"/>
        <end position="214"/>
    </location>
</feature>
<sequence length="341" mass="36668">MHARTVHPGFFRRVLRHAWIDLALLARGEEAPPLSRREAQLWGLVLSSRHVPHRLRRLPAERGDGWAVMVQEWYADRAVEEIELYFEENRPEPTEADVPDLRPVGGLEPTLFGLALFVLFYWAYSRTYPNLGLYPDLWVRLGSADAGAILSGQWWRLCTALTLHADGPHVAGNAVIGGVFIWLAARRLGSGAAWLLTMVSGVLGNLFNSLVLGVHHDAIGFSTATFGAAGVLAGITPFGVGGGLHGLGNGSWLRRFLRFTRTALIPFGAGLGLLAMLGAGNGEGNTDLGAHLFGFASGLGLGALTGLAATRRGLPDKGADSRLYAAALLMPVAAWVWAWLA</sequence>
<dbReference type="InterPro" id="IPR022764">
    <property type="entry name" value="Peptidase_S54_rhomboid_dom"/>
</dbReference>
<protein>
    <submittedName>
        <fullName evidence="7">Rhomboid family protein</fullName>
    </submittedName>
</protein>
<dbReference type="Pfam" id="PF01694">
    <property type="entry name" value="Rhomboid"/>
    <property type="match status" value="1"/>
</dbReference>
<comment type="subcellular location">
    <subcellularLocation>
        <location evidence="1">Membrane</location>
        <topology evidence="1">Multi-pass membrane protein</topology>
    </subcellularLocation>
</comment>
<keyword evidence="2 5" id="KW-0812">Transmembrane</keyword>
<dbReference type="EMBL" id="LKAQ01000004">
    <property type="protein sequence ID" value="OIQ51055.1"/>
    <property type="molecule type" value="Genomic_DNA"/>
</dbReference>
<evidence type="ECO:0000313" key="8">
    <source>
        <dbReference type="Proteomes" id="UP000181901"/>
    </source>
</evidence>
<keyword evidence="8" id="KW-1185">Reference proteome</keyword>
<feature type="transmembrane region" description="Helical" evidence="5">
    <location>
        <begin position="322"/>
        <end position="340"/>
    </location>
</feature>
<dbReference type="PANTHER" id="PTHR43066:SF5">
    <property type="entry name" value="RHOMBOID-LIKE PROTEIN 11, CHLOROPLASTIC-RELATED"/>
    <property type="match status" value="1"/>
</dbReference>
<dbReference type="RefSeq" id="WP_071546443.1">
    <property type="nucleotide sequence ID" value="NZ_LKAQ01000004.1"/>
</dbReference>